<sequence>MIVADERGALAHRSSFFEHASRLHERAPDLPLPDGGRPYPDQAGHLRCPADSPPLSVCKDALAGALAAFLSGRRSLPELHDDLRDSRVPHWISFAASLRKVPGLTPDRAREIGVWLVRNSTDRTPVAAGLALLARTGRPEDFPLLRTIGLLRLFGPAAVKALKPIPGSATTLVWLAERSTGHERMTAVAALCRLGDPATLPWLLRRALDGRAVEGGLARQVAETVSLAEALEGERVGDEVLVQAGRLLRALCQPCDDSGALSGYADACRAITAFARHAGLAAPTLDLVASVVTLAEAVRTGDAFFLPWAEGERRAVLDRLGRALASPHWTEVVDQARRSPDPRTRWRACWAARAIADTGSPAAAPASYDAVAGPHDAGAGPYNEVAVHVAVPDPLNFSQVQTRLLVDGRPVATEAFRKGPMFDPEHLLATGMLRATATPREVRLAEAHCTEGCCGALYVTIARDGGTVVWDRWRDSGGTVRMEAFRFEARRYADTIARAERDHRWEWPARSVARKLSEHLRADPGVLSRWRCELQTVYAQVDEQDRIRMMFWHPRRPSGGEPDDPWLQFEWIIPLDPGDAADLGEPCDPADAGHPTDATDAGEPAEPGDAPVPGDPDPADRAASLIERLRRTDPRTFSRVVGGSPWHAERLGYPWPSSCTG</sequence>
<evidence type="ECO:0000313" key="2">
    <source>
        <dbReference type="EMBL" id="GAA3818832.1"/>
    </source>
</evidence>
<proteinExistence type="predicted"/>
<evidence type="ECO:0000256" key="1">
    <source>
        <dbReference type="SAM" id="MobiDB-lite"/>
    </source>
</evidence>
<gene>
    <name evidence="2" type="ORF">GCM10022226_44180</name>
</gene>
<keyword evidence="3" id="KW-1185">Reference proteome</keyword>
<dbReference type="Proteomes" id="UP001500888">
    <property type="component" value="Unassembled WGS sequence"/>
</dbReference>
<evidence type="ECO:0000313" key="3">
    <source>
        <dbReference type="Proteomes" id="UP001500888"/>
    </source>
</evidence>
<accession>A0ABP7IHU8</accession>
<feature type="compositionally biased region" description="Low complexity" evidence="1">
    <location>
        <begin position="601"/>
        <end position="612"/>
    </location>
</feature>
<comment type="caution">
    <text evidence="2">The sequence shown here is derived from an EMBL/GenBank/DDBJ whole genome shotgun (WGS) entry which is preliminary data.</text>
</comment>
<protein>
    <recommendedName>
        <fullName evidence="4">HEAT repeat domain-containing protein</fullName>
    </recommendedName>
</protein>
<name>A0ABP7IHU8_9ACTN</name>
<feature type="region of interest" description="Disordered" evidence="1">
    <location>
        <begin position="578"/>
        <end position="623"/>
    </location>
</feature>
<reference evidence="3" key="1">
    <citation type="journal article" date="2019" name="Int. J. Syst. Evol. Microbiol.">
        <title>The Global Catalogue of Microorganisms (GCM) 10K type strain sequencing project: providing services to taxonomists for standard genome sequencing and annotation.</title>
        <authorList>
            <consortium name="The Broad Institute Genomics Platform"/>
            <consortium name="The Broad Institute Genome Sequencing Center for Infectious Disease"/>
            <person name="Wu L."/>
            <person name="Ma J."/>
        </authorList>
    </citation>
    <scope>NUCLEOTIDE SEQUENCE [LARGE SCALE GENOMIC DNA]</scope>
    <source>
        <strain evidence="3">JCM 16908</strain>
    </source>
</reference>
<organism evidence="2 3">
    <name type="scientific">Sphaerisporangium flaviroseum</name>
    <dbReference type="NCBI Taxonomy" id="509199"/>
    <lineage>
        <taxon>Bacteria</taxon>
        <taxon>Bacillati</taxon>
        <taxon>Actinomycetota</taxon>
        <taxon>Actinomycetes</taxon>
        <taxon>Streptosporangiales</taxon>
        <taxon>Streptosporangiaceae</taxon>
        <taxon>Sphaerisporangium</taxon>
    </lineage>
</organism>
<evidence type="ECO:0008006" key="4">
    <source>
        <dbReference type="Google" id="ProtNLM"/>
    </source>
</evidence>
<dbReference type="EMBL" id="BAAAZR010000010">
    <property type="protein sequence ID" value="GAA3818832.1"/>
    <property type="molecule type" value="Genomic_DNA"/>
</dbReference>